<keyword evidence="4" id="KW-0804">Transcription</keyword>
<dbReference type="CDD" id="cd01282">
    <property type="entry name" value="HTH_MerR-like_sg3"/>
    <property type="match status" value="1"/>
</dbReference>
<keyword evidence="3 6" id="KW-0238">DNA-binding</keyword>
<dbReference type="EMBL" id="SLWN01000002">
    <property type="protein sequence ID" value="TCO34072.1"/>
    <property type="molecule type" value="Genomic_DNA"/>
</dbReference>
<evidence type="ECO:0000256" key="2">
    <source>
        <dbReference type="ARBA" id="ARBA00023015"/>
    </source>
</evidence>
<evidence type="ECO:0000259" key="5">
    <source>
        <dbReference type="PROSITE" id="PS50937"/>
    </source>
</evidence>
<protein>
    <submittedName>
        <fullName evidence="6">DNA-binding transcriptional MerR regulator</fullName>
    </submittedName>
</protein>
<evidence type="ECO:0000313" key="7">
    <source>
        <dbReference type="Proteomes" id="UP000294508"/>
    </source>
</evidence>
<proteinExistence type="predicted"/>
<keyword evidence="2" id="KW-0805">Transcription regulation</keyword>
<dbReference type="PANTHER" id="PTHR30204:SF69">
    <property type="entry name" value="MERR-FAMILY TRANSCRIPTIONAL REGULATOR"/>
    <property type="match status" value="1"/>
</dbReference>
<dbReference type="SUPFAM" id="SSF46955">
    <property type="entry name" value="Putative DNA-binding domain"/>
    <property type="match status" value="1"/>
</dbReference>
<keyword evidence="7" id="KW-1185">Reference proteome</keyword>
<sequence>MRMREMVARTGVSERLLRYYEDQGLLKPERLASGYREYAESDVDLVGRVRTLLAAGLSTSTIAQVLPCVTEKLEPTCPVLIDQLQQERDRISVSIKALEESRQLLDGVLSTPMVKSVTDSAQTTP</sequence>
<organism evidence="6 7">
    <name type="scientific">Kribbella steppae</name>
    <dbReference type="NCBI Taxonomy" id="2512223"/>
    <lineage>
        <taxon>Bacteria</taxon>
        <taxon>Bacillati</taxon>
        <taxon>Actinomycetota</taxon>
        <taxon>Actinomycetes</taxon>
        <taxon>Propionibacteriales</taxon>
        <taxon>Kribbellaceae</taxon>
        <taxon>Kribbella</taxon>
    </lineage>
</organism>
<accession>A0A4R2HS64</accession>
<keyword evidence="1" id="KW-0678">Repressor</keyword>
<gene>
    <name evidence="6" type="ORF">EV652_102137</name>
</gene>
<dbReference type="AlphaFoldDB" id="A0A4R2HS64"/>
<dbReference type="Gene3D" id="1.10.1660.10">
    <property type="match status" value="1"/>
</dbReference>
<dbReference type="PROSITE" id="PS50937">
    <property type="entry name" value="HTH_MERR_2"/>
    <property type="match status" value="1"/>
</dbReference>
<dbReference type="GO" id="GO:0003700">
    <property type="term" value="F:DNA-binding transcription factor activity"/>
    <property type="evidence" value="ECO:0007669"/>
    <property type="project" value="InterPro"/>
</dbReference>
<dbReference type="Proteomes" id="UP000294508">
    <property type="component" value="Unassembled WGS sequence"/>
</dbReference>
<evidence type="ECO:0000313" key="6">
    <source>
        <dbReference type="EMBL" id="TCO34072.1"/>
    </source>
</evidence>
<comment type="caution">
    <text evidence="6">The sequence shown here is derived from an EMBL/GenBank/DDBJ whole genome shotgun (WGS) entry which is preliminary data.</text>
</comment>
<name>A0A4R2HS64_9ACTN</name>
<dbReference type="InterPro" id="IPR009061">
    <property type="entry name" value="DNA-bd_dom_put_sf"/>
</dbReference>
<dbReference type="OrthoDB" id="9802039at2"/>
<dbReference type="Pfam" id="PF13411">
    <property type="entry name" value="MerR_1"/>
    <property type="match status" value="1"/>
</dbReference>
<evidence type="ECO:0000256" key="4">
    <source>
        <dbReference type="ARBA" id="ARBA00023163"/>
    </source>
</evidence>
<dbReference type="SMART" id="SM00422">
    <property type="entry name" value="HTH_MERR"/>
    <property type="match status" value="1"/>
</dbReference>
<reference evidence="6 7" key="1">
    <citation type="journal article" date="2015" name="Stand. Genomic Sci.">
        <title>Genomic Encyclopedia of Bacterial and Archaeal Type Strains, Phase III: the genomes of soil and plant-associated and newly described type strains.</title>
        <authorList>
            <person name="Whitman W.B."/>
            <person name="Woyke T."/>
            <person name="Klenk H.P."/>
            <person name="Zhou Y."/>
            <person name="Lilburn T.G."/>
            <person name="Beck B.J."/>
            <person name="De Vos P."/>
            <person name="Vandamme P."/>
            <person name="Eisen J.A."/>
            <person name="Garrity G."/>
            <person name="Hugenholtz P."/>
            <person name="Kyrpides N.C."/>
        </authorList>
    </citation>
    <scope>NUCLEOTIDE SEQUENCE [LARGE SCALE GENOMIC DNA]</scope>
    <source>
        <strain evidence="6 7">VKM Ac-2572</strain>
    </source>
</reference>
<dbReference type="InterPro" id="IPR000551">
    <property type="entry name" value="MerR-type_HTH_dom"/>
</dbReference>
<evidence type="ECO:0000256" key="1">
    <source>
        <dbReference type="ARBA" id="ARBA00022491"/>
    </source>
</evidence>
<dbReference type="InterPro" id="IPR047057">
    <property type="entry name" value="MerR_fam"/>
</dbReference>
<evidence type="ECO:0000256" key="3">
    <source>
        <dbReference type="ARBA" id="ARBA00023125"/>
    </source>
</evidence>
<feature type="domain" description="HTH merR-type" evidence="5">
    <location>
        <begin position="1"/>
        <end position="68"/>
    </location>
</feature>
<dbReference type="GO" id="GO:0003677">
    <property type="term" value="F:DNA binding"/>
    <property type="evidence" value="ECO:0007669"/>
    <property type="project" value="UniProtKB-KW"/>
</dbReference>
<dbReference type="PANTHER" id="PTHR30204">
    <property type="entry name" value="REDOX-CYCLING DRUG-SENSING TRANSCRIPTIONAL ACTIVATOR SOXR"/>
    <property type="match status" value="1"/>
</dbReference>